<dbReference type="Gene3D" id="2.40.50.140">
    <property type="entry name" value="Nucleic acid-binding proteins"/>
    <property type="match status" value="1"/>
</dbReference>
<organism evidence="1 2">
    <name type="scientific">Haloquadratum walsbyi J07HQW2</name>
    <dbReference type="NCBI Taxonomy" id="1238425"/>
    <lineage>
        <taxon>Archaea</taxon>
        <taxon>Methanobacteriati</taxon>
        <taxon>Methanobacteriota</taxon>
        <taxon>Stenosarchaea group</taxon>
        <taxon>Halobacteria</taxon>
        <taxon>Halobacteriales</taxon>
        <taxon>Haloferacaceae</taxon>
        <taxon>Haloquadratum</taxon>
    </lineage>
</organism>
<reference evidence="1 2" key="1">
    <citation type="journal article" date="2013" name="PLoS ONE">
        <title>Assembly-driven community genomics of a hypersaline microbial ecosystem.</title>
        <authorList>
            <person name="Podell S."/>
            <person name="Ugalde J.A."/>
            <person name="Narasingarao P."/>
            <person name="Banfield J.F."/>
            <person name="Heidelberg K.B."/>
            <person name="Allen E.E."/>
        </authorList>
    </citation>
    <scope>NUCLEOTIDE SEQUENCE [LARGE SCALE GENOMIC DNA]</scope>
    <source>
        <strain evidence="2">J07HQW2</strain>
    </source>
</reference>
<evidence type="ECO:0000313" key="1">
    <source>
        <dbReference type="EMBL" id="ERG93680.1"/>
    </source>
</evidence>
<dbReference type="RefSeq" id="WP_021053174.1">
    <property type="nucleotide sequence ID" value="NZ_KE356561.1"/>
</dbReference>
<dbReference type="eggNOG" id="arCOG02257">
    <property type="taxonomic scope" value="Archaea"/>
</dbReference>
<dbReference type="HOGENOM" id="CLU_080075_1_0_2"/>
<dbReference type="EMBL" id="KE356561">
    <property type="protein sequence ID" value="ERG93680.1"/>
    <property type="molecule type" value="Genomic_DNA"/>
</dbReference>
<proteinExistence type="predicted"/>
<name>U1NA23_9EURY</name>
<dbReference type="InterPro" id="IPR012340">
    <property type="entry name" value="NA-bd_OB-fold"/>
</dbReference>
<protein>
    <submittedName>
        <fullName evidence="1">Uncharacterized protein conserved in archaea</fullName>
    </submittedName>
</protein>
<evidence type="ECO:0000313" key="2">
    <source>
        <dbReference type="Proteomes" id="UP000030710"/>
    </source>
</evidence>
<dbReference type="Proteomes" id="UP000030710">
    <property type="component" value="Unassembled WGS sequence"/>
</dbReference>
<dbReference type="STRING" id="1238425.J07HQW2_00113"/>
<sequence length="186" mass="21153">MSSNYRSREVAKRVFARELREADHMFKEDDDEYAPSYLLLPSGNKANRLFLAGTLTEKERKDGFYSCRVTDSTGKFYIYSGQYQPKATEALRKINPPTYVAITGKPNTYETDDGNVITSIRPESVSEITEKTRSQWMKETAHQTLERLSAPTSTYASRAAEQYDEDSLDTVHQATIIALESIQTEL</sequence>
<dbReference type="AlphaFoldDB" id="U1NA23"/>
<gene>
    <name evidence="1" type="ORF">J07HQW2_00113</name>
</gene>
<accession>U1NA23</accession>